<keyword evidence="6 7" id="KW-0472">Membrane</keyword>
<evidence type="ECO:0000313" key="10">
    <source>
        <dbReference type="Proteomes" id="UP000004507"/>
    </source>
</evidence>
<feature type="transmembrane region" description="Helical" evidence="7">
    <location>
        <begin position="493"/>
        <end position="519"/>
    </location>
</feature>
<feature type="transmembrane region" description="Helical" evidence="7">
    <location>
        <begin position="571"/>
        <end position="593"/>
    </location>
</feature>
<dbReference type="InterPro" id="IPR037257">
    <property type="entry name" value="T2SS_E_N_sf"/>
</dbReference>
<reference evidence="9 10" key="1">
    <citation type="submission" date="2006-01" db="EMBL/GenBank/DDBJ databases">
        <authorList>
            <person name="Hagstrom A."/>
            <person name="Ferriera S."/>
            <person name="Johnson J."/>
            <person name="Kravitz S."/>
            <person name="Halpern A."/>
            <person name="Remington K."/>
            <person name="Beeson K."/>
            <person name="Tran B."/>
            <person name="Rogers Y.-H."/>
            <person name="Friedman R."/>
            <person name="Venter J.C."/>
        </authorList>
    </citation>
    <scope>NUCLEOTIDE SEQUENCE [LARGE SCALE GENOMIC DNA]</scope>
    <source>
        <strain evidence="9 10">SKA53</strain>
    </source>
</reference>
<evidence type="ECO:0000256" key="3">
    <source>
        <dbReference type="ARBA" id="ARBA00022679"/>
    </source>
</evidence>
<evidence type="ECO:0000256" key="4">
    <source>
        <dbReference type="ARBA" id="ARBA00022692"/>
    </source>
</evidence>
<dbReference type="PANTHER" id="PTHR43867">
    <property type="entry name" value="CELLULOSE SYNTHASE CATALYTIC SUBUNIT A [UDP-FORMING]"/>
    <property type="match status" value="1"/>
</dbReference>
<sequence length="633" mass="68999">MLDFITDSAVAARLTDTDVALLQSLLARHLLDQGQADRAAAAALRLDVPLSDILLRDYNLPSRTIARYLAKAHGAQVVDPTRRPADATLIARWGARDCLRRGVLPWRAAQGTVTVLTTCPTRFAAARPDLEQVFGRIRMAITTEAKLTDAIATLHGPIFAADAETCVPATESCRTWDAARAARLALAMAVAIMACAVLDLGALIIAVTLWAMVVLIATTLLKAAAVIIGMRARAHDPRPVAEADLPVITMLIPLYRETAIASHLLVRLAALRYPRALLDVCLVLEQDDATTRATLARTQLPGWIRAIIVPPGQVKTKPRALNYALPFARGSIIGVWDAEDAPAPDQLHVVARHFAAAGAHVACLQGVLDYYNAGTNWLTRCFTIEYAAWFRVVLPGLARLGLVVPLGGTTLFFRRSVLETLGAWDAHNVTEDADLGLRLARRGYVTALIPTLTMEEANGRAWPWVKQRARWLKGYAITYGVHMRSPVRLLRDLGLWQFIGVQVLFLGTLSLFALMPLFWSLWLIPLGVAHPLHGWLSAGAFWAMTYAFIAAEALALLVNLVGLHKAGRLRLWGWALTLPAYFPLGTLAAYRGLAELATRPFYWDKTAHGVVLTGLKPPANLPPRPLPHPVSAA</sequence>
<feature type="transmembrane region" description="Helical" evidence="7">
    <location>
        <begin position="210"/>
        <end position="230"/>
    </location>
</feature>
<dbReference type="STRING" id="314232.SKA53_07012"/>
<proteinExistence type="predicted"/>
<dbReference type="AlphaFoldDB" id="A3V835"/>
<dbReference type="GO" id="GO:0016757">
    <property type="term" value="F:glycosyltransferase activity"/>
    <property type="evidence" value="ECO:0007669"/>
    <property type="project" value="UniProtKB-KW"/>
</dbReference>
<evidence type="ECO:0000256" key="7">
    <source>
        <dbReference type="SAM" id="Phobius"/>
    </source>
</evidence>
<dbReference type="InterPro" id="IPR007831">
    <property type="entry name" value="T2SS_GspE_N"/>
</dbReference>
<comment type="caution">
    <text evidence="9">The sequence shown here is derived from an EMBL/GenBank/DDBJ whole genome shotgun (WGS) entry which is preliminary data.</text>
</comment>
<accession>A3V835</accession>
<dbReference type="Proteomes" id="UP000004507">
    <property type="component" value="Unassembled WGS sequence"/>
</dbReference>
<evidence type="ECO:0000256" key="1">
    <source>
        <dbReference type="ARBA" id="ARBA00004141"/>
    </source>
</evidence>
<organism evidence="9 10">
    <name type="scientific">Yoonia vestfoldensis SKA53</name>
    <dbReference type="NCBI Taxonomy" id="314232"/>
    <lineage>
        <taxon>Bacteria</taxon>
        <taxon>Pseudomonadati</taxon>
        <taxon>Pseudomonadota</taxon>
        <taxon>Alphaproteobacteria</taxon>
        <taxon>Rhodobacterales</taxon>
        <taxon>Paracoccaceae</taxon>
        <taxon>Yoonia</taxon>
    </lineage>
</organism>
<keyword evidence="2" id="KW-0328">Glycosyltransferase</keyword>
<keyword evidence="10" id="KW-1185">Reference proteome</keyword>
<evidence type="ECO:0000256" key="5">
    <source>
        <dbReference type="ARBA" id="ARBA00022989"/>
    </source>
</evidence>
<dbReference type="Gene3D" id="3.90.550.10">
    <property type="entry name" value="Spore Coat Polysaccharide Biosynthesis Protein SpsA, Chain A"/>
    <property type="match status" value="1"/>
</dbReference>
<evidence type="ECO:0000256" key="2">
    <source>
        <dbReference type="ARBA" id="ARBA00022676"/>
    </source>
</evidence>
<dbReference type="SUPFAM" id="SSF53448">
    <property type="entry name" value="Nucleotide-diphospho-sugar transferases"/>
    <property type="match status" value="1"/>
</dbReference>
<dbReference type="EMBL" id="AAMS01000007">
    <property type="protein sequence ID" value="EAQ05835.1"/>
    <property type="molecule type" value="Genomic_DNA"/>
</dbReference>
<keyword evidence="5 7" id="KW-1133">Transmembrane helix</keyword>
<feature type="domain" description="Type II secretion system protein GspE N-terminal" evidence="8">
    <location>
        <begin position="74"/>
        <end position="152"/>
    </location>
</feature>
<evidence type="ECO:0000256" key="6">
    <source>
        <dbReference type="ARBA" id="ARBA00023136"/>
    </source>
</evidence>
<dbReference type="eggNOG" id="COG1215">
    <property type="taxonomic scope" value="Bacteria"/>
</dbReference>
<evidence type="ECO:0000313" key="9">
    <source>
        <dbReference type="EMBL" id="EAQ05835.1"/>
    </source>
</evidence>
<dbReference type="SUPFAM" id="SSF160246">
    <property type="entry name" value="EspE N-terminal domain-like"/>
    <property type="match status" value="1"/>
</dbReference>
<keyword evidence="3 9" id="KW-0808">Transferase</keyword>
<dbReference type="InterPro" id="IPR029044">
    <property type="entry name" value="Nucleotide-diphossugar_trans"/>
</dbReference>
<dbReference type="GO" id="GO:0016020">
    <property type="term" value="C:membrane"/>
    <property type="evidence" value="ECO:0007669"/>
    <property type="project" value="UniProtKB-SubCell"/>
</dbReference>
<dbReference type="PANTHER" id="PTHR43867:SF2">
    <property type="entry name" value="CELLULOSE SYNTHASE CATALYTIC SUBUNIT A [UDP-FORMING]"/>
    <property type="match status" value="1"/>
</dbReference>
<dbReference type="Pfam" id="PF13641">
    <property type="entry name" value="Glyco_tranf_2_3"/>
    <property type="match status" value="1"/>
</dbReference>
<dbReference type="HOGENOM" id="CLU_020629_0_0_5"/>
<keyword evidence="4 7" id="KW-0812">Transmembrane</keyword>
<feature type="transmembrane region" description="Helical" evidence="7">
    <location>
        <begin position="539"/>
        <end position="559"/>
    </location>
</feature>
<protein>
    <submittedName>
        <fullName evidence="9">Glycosyltransferase, family 2</fullName>
    </submittedName>
</protein>
<dbReference type="Pfam" id="PF05157">
    <property type="entry name" value="MshEN"/>
    <property type="match status" value="1"/>
</dbReference>
<evidence type="ECO:0000259" key="8">
    <source>
        <dbReference type="Pfam" id="PF05157"/>
    </source>
</evidence>
<name>A3V835_9RHOB</name>
<comment type="subcellular location">
    <subcellularLocation>
        <location evidence="1">Membrane</location>
        <topology evidence="1">Multi-pass membrane protein</topology>
    </subcellularLocation>
</comment>
<dbReference type="OrthoDB" id="7431422at2"/>
<feature type="transmembrane region" description="Helical" evidence="7">
    <location>
        <begin position="184"/>
        <end position="204"/>
    </location>
</feature>
<gene>
    <name evidence="9" type="ORF">SKA53_07012</name>
</gene>
<dbReference type="InterPro" id="IPR050321">
    <property type="entry name" value="Glycosyltr_2/OpgH_subfam"/>
</dbReference>
<dbReference type="RefSeq" id="WP_007205355.1">
    <property type="nucleotide sequence ID" value="NZ_CH672414.1"/>
</dbReference>